<evidence type="ECO:0000313" key="1">
    <source>
        <dbReference type="EMBL" id="KAH7846926.1"/>
    </source>
</evidence>
<proteinExistence type="predicted"/>
<dbReference type="Proteomes" id="UP000828048">
    <property type="component" value="Chromosome 5"/>
</dbReference>
<gene>
    <name evidence="1" type="ORF">Vadar_019840</name>
</gene>
<comment type="caution">
    <text evidence="1">The sequence shown here is derived from an EMBL/GenBank/DDBJ whole genome shotgun (WGS) entry which is preliminary data.</text>
</comment>
<dbReference type="EMBL" id="CM037155">
    <property type="protein sequence ID" value="KAH7846926.1"/>
    <property type="molecule type" value="Genomic_DNA"/>
</dbReference>
<accession>A0ACB7Y0J3</accession>
<name>A0ACB7Y0J3_9ERIC</name>
<evidence type="ECO:0000313" key="2">
    <source>
        <dbReference type="Proteomes" id="UP000828048"/>
    </source>
</evidence>
<keyword evidence="2" id="KW-1185">Reference proteome</keyword>
<organism evidence="1 2">
    <name type="scientific">Vaccinium darrowii</name>
    <dbReference type="NCBI Taxonomy" id="229202"/>
    <lineage>
        <taxon>Eukaryota</taxon>
        <taxon>Viridiplantae</taxon>
        <taxon>Streptophyta</taxon>
        <taxon>Embryophyta</taxon>
        <taxon>Tracheophyta</taxon>
        <taxon>Spermatophyta</taxon>
        <taxon>Magnoliopsida</taxon>
        <taxon>eudicotyledons</taxon>
        <taxon>Gunneridae</taxon>
        <taxon>Pentapetalae</taxon>
        <taxon>asterids</taxon>
        <taxon>Ericales</taxon>
        <taxon>Ericaceae</taxon>
        <taxon>Vaccinioideae</taxon>
        <taxon>Vaccinieae</taxon>
        <taxon>Vaccinium</taxon>
    </lineage>
</organism>
<protein>
    <submittedName>
        <fullName evidence="1">Uncharacterized protein</fullName>
    </submittedName>
</protein>
<sequence>MIVDTLLDDLSCGNVVSVCAICGMGGLGMSTLAKLVYNDKRVEGQFDLRIWVCVSNDFDVKRQMRAMLESIERGGCDIVGLDQLQSWLLKKLCGWRFLLVLDDVWNEFSEN</sequence>
<reference evidence="1 2" key="1">
    <citation type="journal article" date="2021" name="Hortic Res">
        <title>High-quality reference genome and annotation aids understanding of berry development for evergreen blueberry (Vaccinium darrowii).</title>
        <authorList>
            <person name="Yu J."/>
            <person name="Hulse-Kemp A.M."/>
            <person name="Babiker E."/>
            <person name="Staton M."/>
        </authorList>
    </citation>
    <scope>NUCLEOTIDE SEQUENCE [LARGE SCALE GENOMIC DNA]</scope>
    <source>
        <strain evidence="2">cv. NJ 8807/NJ 8810</strain>
        <tissue evidence="1">Young leaf</tissue>
    </source>
</reference>